<evidence type="ECO:0000256" key="6">
    <source>
        <dbReference type="PIRSR" id="PIRSR601211-3"/>
    </source>
</evidence>
<dbReference type="EC" id="3.1.1.4" evidence="8"/>
<evidence type="ECO:0000256" key="2">
    <source>
        <dbReference type="ARBA" id="ARBA00022525"/>
    </source>
</evidence>
<feature type="binding site" evidence="5">
    <location>
        <position position="66"/>
    </location>
    <ligand>
        <name>Ca(2+)</name>
        <dbReference type="ChEBI" id="CHEBI:29108"/>
    </ligand>
</feature>
<evidence type="ECO:0000313" key="12">
    <source>
        <dbReference type="WBParaSite" id="Minc3s05001g37410"/>
    </source>
</evidence>
<dbReference type="Pfam" id="PF00068">
    <property type="entry name" value="Phospholip_A2_1"/>
    <property type="match status" value="1"/>
</dbReference>
<dbReference type="GO" id="GO:0005576">
    <property type="term" value="C:extracellular region"/>
    <property type="evidence" value="ECO:0007669"/>
    <property type="project" value="UniProtKB-SubCell"/>
</dbReference>
<dbReference type="SMART" id="SM00085">
    <property type="entry name" value="PA2c"/>
    <property type="match status" value="1"/>
</dbReference>
<comment type="cofactor">
    <cofactor evidence="5">
        <name>Ca(2+)</name>
        <dbReference type="ChEBI" id="CHEBI:29108"/>
    </cofactor>
    <text evidence="5">Binds 1 Ca(2+) ion per subunit.</text>
</comment>
<feature type="binding site" evidence="5">
    <location>
        <position position="85"/>
    </location>
    <ligand>
        <name>Ca(2+)</name>
        <dbReference type="ChEBI" id="CHEBI:29108"/>
    </ligand>
</feature>
<dbReference type="PANTHER" id="PTHR11716:SF107">
    <property type="entry name" value="PHOSPHOLIPASE A2"/>
    <property type="match status" value="1"/>
</dbReference>
<comment type="catalytic activity">
    <reaction evidence="8">
        <text>a 1,2-diacyl-sn-glycero-3-phosphocholine + H2O = a 1-acyl-sn-glycero-3-phosphocholine + a fatty acid + H(+)</text>
        <dbReference type="Rhea" id="RHEA:15801"/>
        <dbReference type="ChEBI" id="CHEBI:15377"/>
        <dbReference type="ChEBI" id="CHEBI:15378"/>
        <dbReference type="ChEBI" id="CHEBI:28868"/>
        <dbReference type="ChEBI" id="CHEBI:57643"/>
        <dbReference type="ChEBI" id="CHEBI:58168"/>
        <dbReference type="EC" id="3.1.1.4"/>
    </reaction>
</comment>
<dbReference type="GO" id="GO:0006644">
    <property type="term" value="P:phospholipid metabolic process"/>
    <property type="evidence" value="ECO:0007669"/>
    <property type="project" value="InterPro"/>
</dbReference>
<dbReference type="InterPro" id="IPR016090">
    <property type="entry name" value="PLA2-like_dom"/>
</dbReference>
<dbReference type="GO" id="GO:0005509">
    <property type="term" value="F:calcium ion binding"/>
    <property type="evidence" value="ECO:0007669"/>
    <property type="project" value="InterPro"/>
</dbReference>
<dbReference type="InterPro" id="IPR036444">
    <property type="entry name" value="PLipase_A2_dom_sf"/>
</dbReference>
<keyword evidence="8" id="KW-0378">Hydrolase</keyword>
<dbReference type="GO" id="GO:0050482">
    <property type="term" value="P:arachidonate secretion"/>
    <property type="evidence" value="ECO:0007669"/>
    <property type="project" value="InterPro"/>
</dbReference>
<sequence length="192" mass="21785">MPPQLINLFKNFFFLFILIEVATLTNLTTTKRRKGGYEALWNLNKMAECKLGYSALAYNDYGCWCGVGGVGEPMDKIDSCCMTHDKCYDLAVDKGICFDVEFEYIDDYGWECKNKGINCPKTLNGCKEALCFCDKQVVDCWSKYPKPSIKTKCTHGKRIFSNILGIIFDSLNIFINFVSSLPNLVAGLFHRN</sequence>
<comment type="similarity">
    <text evidence="7">Belongs to the phospholipase A2 family.</text>
</comment>
<feature type="disulfide bond" evidence="6">
    <location>
        <begin position="87"/>
        <end position="133"/>
    </location>
</feature>
<accession>A0A914NHY2</accession>
<feature type="binding site" evidence="5">
    <location>
        <position position="68"/>
    </location>
    <ligand>
        <name>Ca(2+)</name>
        <dbReference type="ChEBI" id="CHEBI:29108"/>
    </ligand>
</feature>
<feature type="transmembrane region" description="Helical" evidence="9">
    <location>
        <begin position="159"/>
        <end position="178"/>
    </location>
</feature>
<evidence type="ECO:0000259" key="10">
    <source>
        <dbReference type="SMART" id="SM00085"/>
    </source>
</evidence>
<dbReference type="Gene3D" id="1.20.90.10">
    <property type="entry name" value="Phospholipase A2 domain"/>
    <property type="match status" value="1"/>
</dbReference>
<dbReference type="WBParaSite" id="Minc3s05001g37410">
    <property type="protein sequence ID" value="Minc3s05001g37410"/>
    <property type="gene ID" value="Minc3s05001g37410"/>
</dbReference>
<dbReference type="Proteomes" id="UP000887563">
    <property type="component" value="Unplaced"/>
</dbReference>
<reference evidence="12" key="1">
    <citation type="submission" date="2022-11" db="UniProtKB">
        <authorList>
            <consortium name="WormBaseParasite"/>
        </authorList>
    </citation>
    <scope>IDENTIFICATION</scope>
</reference>
<dbReference type="SUPFAM" id="SSF48619">
    <property type="entry name" value="Phospholipase A2, PLA2"/>
    <property type="match status" value="1"/>
</dbReference>
<evidence type="ECO:0000256" key="7">
    <source>
        <dbReference type="RuleBase" id="RU003654"/>
    </source>
</evidence>
<keyword evidence="5" id="KW-0479">Metal-binding</keyword>
<dbReference type="InterPro" id="IPR033113">
    <property type="entry name" value="PLA2_histidine"/>
</dbReference>
<evidence type="ECO:0000313" key="11">
    <source>
        <dbReference type="Proteomes" id="UP000887563"/>
    </source>
</evidence>
<keyword evidence="3 6" id="KW-1015">Disulfide bond</keyword>
<evidence type="ECO:0000256" key="5">
    <source>
        <dbReference type="PIRSR" id="PIRSR601211-2"/>
    </source>
</evidence>
<proteinExistence type="inferred from homology"/>
<name>A0A914NHY2_MELIC</name>
<dbReference type="GO" id="GO:0016042">
    <property type="term" value="P:lipid catabolic process"/>
    <property type="evidence" value="ECO:0007669"/>
    <property type="project" value="InterPro"/>
</dbReference>
<dbReference type="GO" id="GO:0004623">
    <property type="term" value="F:phospholipase A2 activity"/>
    <property type="evidence" value="ECO:0007669"/>
    <property type="project" value="UniProtKB-EC"/>
</dbReference>
<dbReference type="PROSITE" id="PS00118">
    <property type="entry name" value="PA2_HIS"/>
    <property type="match status" value="1"/>
</dbReference>
<feature type="domain" description="Phospholipase A2-like central" evidence="10">
    <location>
        <begin position="39"/>
        <end position="154"/>
    </location>
</feature>
<dbReference type="InterPro" id="IPR001211">
    <property type="entry name" value="PLA2"/>
</dbReference>
<feature type="transmembrane region" description="Helical" evidence="9">
    <location>
        <begin position="12"/>
        <end position="29"/>
    </location>
</feature>
<evidence type="ECO:0000256" key="8">
    <source>
        <dbReference type="RuleBase" id="RU361236"/>
    </source>
</evidence>
<evidence type="ECO:0000256" key="4">
    <source>
        <dbReference type="PIRSR" id="PIRSR601211-1"/>
    </source>
</evidence>
<feature type="active site" evidence="4">
    <location>
        <position position="84"/>
    </location>
</feature>
<evidence type="ECO:0000256" key="3">
    <source>
        <dbReference type="ARBA" id="ARBA00023157"/>
    </source>
</evidence>
<evidence type="ECO:0000256" key="9">
    <source>
        <dbReference type="SAM" id="Phobius"/>
    </source>
</evidence>
<keyword evidence="9" id="KW-0472">Membrane</keyword>
<protein>
    <recommendedName>
        <fullName evidence="8">Phospholipase A2</fullName>
        <ecNumber evidence="8">3.1.1.4</ecNumber>
    </recommendedName>
</protein>
<keyword evidence="8" id="KW-0443">Lipid metabolism</keyword>
<feature type="disulfide bond" evidence="6">
    <location>
        <begin position="97"/>
        <end position="126"/>
    </location>
</feature>
<feature type="active site" evidence="4">
    <location>
        <position position="134"/>
    </location>
</feature>
<feature type="disulfide bond" evidence="6">
    <location>
        <begin position="80"/>
        <end position="140"/>
    </location>
</feature>
<keyword evidence="5 8" id="KW-0106">Calcium</keyword>
<dbReference type="PANTHER" id="PTHR11716">
    <property type="entry name" value="PHOSPHOLIPASE A2 FAMILY MEMBER"/>
    <property type="match status" value="1"/>
</dbReference>
<keyword evidence="11" id="KW-1185">Reference proteome</keyword>
<feature type="disulfide bond" evidence="6">
    <location>
        <begin position="65"/>
        <end position="81"/>
    </location>
</feature>
<comment type="subcellular location">
    <subcellularLocation>
        <location evidence="1 8">Secreted</location>
    </subcellularLocation>
</comment>
<organism evidence="11 12">
    <name type="scientific">Meloidogyne incognita</name>
    <name type="common">Southern root-knot nematode worm</name>
    <name type="synonym">Oxyuris incognita</name>
    <dbReference type="NCBI Taxonomy" id="6306"/>
    <lineage>
        <taxon>Eukaryota</taxon>
        <taxon>Metazoa</taxon>
        <taxon>Ecdysozoa</taxon>
        <taxon>Nematoda</taxon>
        <taxon>Chromadorea</taxon>
        <taxon>Rhabditida</taxon>
        <taxon>Tylenchina</taxon>
        <taxon>Tylenchomorpha</taxon>
        <taxon>Tylenchoidea</taxon>
        <taxon>Meloidogynidae</taxon>
        <taxon>Meloidogyninae</taxon>
        <taxon>Meloidogyne</taxon>
        <taxon>Meloidogyne incognita group</taxon>
    </lineage>
</organism>
<keyword evidence="9" id="KW-1133">Transmembrane helix</keyword>
<evidence type="ECO:0000256" key="1">
    <source>
        <dbReference type="ARBA" id="ARBA00004613"/>
    </source>
</evidence>
<keyword evidence="9" id="KW-0812">Transmembrane</keyword>
<dbReference type="PRINTS" id="PR00389">
    <property type="entry name" value="PHPHLIPASEA2"/>
</dbReference>
<dbReference type="AlphaFoldDB" id="A0A914NHY2"/>
<keyword evidence="2 8" id="KW-0964">Secreted</keyword>
<feature type="disulfide bond" evidence="6">
    <location>
        <begin position="119"/>
        <end position="131"/>
    </location>
</feature>
<dbReference type="CDD" id="cd00125">
    <property type="entry name" value="PLA2c"/>
    <property type="match status" value="1"/>
</dbReference>